<gene>
    <name evidence="1" type="primary">pstB_1</name>
    <name evidence="1" type="ORF">NCTC8009_08831</name>
</gene>
<dbReference type="EMBL" id="UARW01000010">
    <property type="protein sequence ID" value="SQD08153.1"/>
    <property type="molecule type" value="Genomic_DNA"/>
</dbReference>
<dbReference type="GO" id="GO:0005524">
    <property type="term" value="F:ATP binding"/>
    <property type="evidence" value="ECO:0007669"/>
    <property type="project" value="UniProtKB-KW"/>
</dbReference>
<dbReference type="Proteomes" id="UP000250991">
    <property type="component" value="Unassembled WGS sequence"/>
</dbReference>
<protein>
    <submittedName>
        <fullName evidence="1">ATP-binding component of high-affinity phosphate-specific ABC transport system</fullName>
        <ecNumber evidence="1">3.6.3.27</ecNumber>
    </submittedName>
</protein>
<keyword evidence="1" id="KW-0378">Hydrolase</keyword>
<dbReference type="EC" id="3.6.3.27" evidence="1"/>
<keyword evidence="1" id="KW-0067">ATP-binding</keyword>
<dbReference type="Gene3D" id="3.40.50.300">
    <property type="entry name" value="P-loop containing nucleotide triphosphate hydrolases"/>
    <property type="match status" value="1"/>
</dbReference>
<dbReference type="InterPro" id="IPR027417">
    <property type="entry name" value="P-loop_NTPase"/>
</dbReference>
<organism evidence="1 2">
    <name type="scientific">Escherichia coli</name>
    <dbReference type="NCBI Taxonomy" id="562"/>
    <lineage>
        <taxon>Bacteria</taxon>
        <taxon>Pseudomonadati</taxon>
        <taxon>Pseudomonadota</taxon>
        <taxon>Gammaproteobacteria</taxon>
        <taxon>Enterobacterales</taxon>
        <taxon>Enterobacteriaceae</taxon>
        <taxon>Escherichia</taxon>
    </lineage>
</organism>
<name>A0A2X3KJ73_ECOLX</name>
<evidence type="ECO:0000313" key="2">
    <source>
        <dbReference type="Proteomes" id="UP000250991"/>
    </source>
</evidence>
<evidence type="ECO:0000313" key="1">
    <source>
        <dbReference type="EMBL" id="SQD08153.1"/>
    </source>
</evidence>
<sequence>MSMVETAPSKIQVRNLNFYYGKFHALKNINLDIAKNQVTGVYRAVRLR</sequence>
<dbReference type="SUPFAM" id="SSF52540">
    <property type="entry name" value="P-loop containing nucleoside triphosphate hydrolases"/>
    <property type="match status" value="1"/>
</dbReference>
<proteinExistence type="predicted"/>
<accession>A0A2X3KJ73</accession>
<dbReference type="AlphaFoldDB" id="A0A2X3KJ73"/>
<dbReference type="GO" id="GO:0016787">
    <property type="term" value="F:hydrolase activity"/>
    <property type="evidence" value="ECO:0007669"/>
    <property type="project" value="UniProtKB-KW"/>
</dbReference>
<keyword evidence="1" id="KW-0547">Nucleotide-binding</keyword>
<reference evidence="1 2" key="1">
    <citation type="submission" date="2018-06" db="EMBL/GenBank/DDBJ databases">
        <authorList>
            <consortium name="Pathogen Informatics"/>
            <person name="Doyle S."/>
        </authorList>
    </citation>
    <scope>NUCLEOTIDE SEQUENCE [LARGE SCALE GENOMIC DNA]</scope>
    <source>
        <strain evidence="1 2">NCTC8009</strain>
    </source>
</reference>